<comment type="cofactor">
    <cofactor evidence="1">
        <name>Mg(2+)</name>
        <dbReference type="ChEBI" id="CHEBI:18420"/>
    </cofactor>
</comment>
<dbReference type="GO" id="GO:0008168">
    <property type="term" value="F:methyltransferase activity"/>
    <property type="evidence" value="ECO:0007669"/>
    <property type="project" value="UniProtKB-KW"/>
</dbReference>
<dbReference type="EMBL" id="DF838274">
    <property type="protein sequence ID" value="GAT42777.1"/>
    <property type="molecule type" value="Genomic_DNA"/>
</dbReference>
<keyword evidence="6 28" id="KW-0812">Transmembrane</keyword>
<sequence length="705" mass="79395">MADFLSMNDSNDWKHASHWQYVCANIYAAAHYPRSRHFSLDAMAYHANTLWIFTRSDFMTTMVPISLFAMVAAPLTSLSNIPHLTFWLWLHLLGFNTSNQTASLEDATNKPDRPIPAGRISLRNATILRWTLMPLCWLFSLAYSRQTMYASMSLSLFTWMYNELHGNSASLSRYALNGLGFAAFEAGTTFVARDDKTRLDSAGWLAILLSGCIFATTIYAQDFRDVVGDKEINRDTIPLRFGAPSRVVLLAGVVAWSIGLSVIWGLDSITASLLTLLGVFSGGRFVYFTTVEEDRTSYFWYNSVFFTVPAMAETTVHAVAKSGFNTGNDLYDRVRPSYPVAALSYIRNAVNAPSGQINVVEIGAGTGLFTKAFIVHPEWKGAFKELRAVEPAPNMRRVFEETIKEPNVSIVDGTFEQTGIPDGWADVVVIAQAFHWCQDFSKASEEFGRILKSSGVLALIWNLEDREGAGWVAQVRDCYEKFEGDTPQYHRGLWRRAFDTPGYKANFATHDEKTWKYTLPATKEIVIERAFSKSYITALNEEQGSKLQAEMAAAVEKGDGKVWVDQAKGFFEYPYNGFGGKVEPHEAAREAALRELQEEAGITAPLEPAGTLLFVVPGEKWAHIDIFRAEEYSGTITPSEEMLPEWFNKVNIPYETMWDTDRYWLPLLLAKTPFAARADFNRQDAETYVVRRWWVGVDLDSQTKE</sequence>
<feature type="transmembrane region" description="Helical" evidence="28">
    <location>
        <begin position="65"/>
        <end position="90"/>
    </location>
</feature>
<dbReference type="Proteomes" id="UP000815677">
    <property type="component" value="Unassembled WGS sequence"/>
</dbReference>
<organism evidence="30 31">
    <name type="scientific">Mycena chlorophos</name>
    <name type="common">Agaric fungus</name>
    <name type="synonym">Agaricus chlorophos</name>
    <dbReference type="NCBI Taxonomy" id="658473"/>
    <lineage>
        <taxon>Eukaryota</taxon>
        <taxon>Fungi</taxon>
        <taxon>Dikarya</taxon>
        <taxon>Basidiomycota</taxon>
        <taxon>Agaricomycotina</taxon>
        <taxon>Agaricomycetes</taxon>
        <taxon>Agaricomycetidae</taxon>
        <taxon>Agaricales</taxon>
        <taxon>Marasmiineae</taxon>
        <taxon>Mycenaceae</taxon>
        <taxon>Mycena</taxon>
    </lineage>
</organism>
<comment type="catalytic activity">
    <reaction evidence="14">
        <text>2-oxo-dATP + H2O = 2-oxo-dAMP + diphosphate + H(+)</text>
        <dbReference type="Rhea" id="RHEA:31583"/>
        <dbReference type="ChEBI" id="CHEBI:15377"/>
        <dbReference type="ChEBI" id="CHEBI:15378"/>
        <dbReference type="ChEBI" id="CHEBI:33019"/>
        <dbReference type="ChEBI" id="CHEBI:63212"/>
        <dbReference type="ChEBI" id="CHEBI:77897"/>
        <dbReference type="EC" id="3.6.1.56"/>
    </reaction>
    <physiologicalReaction direction="left-to-right" evidence="14">
        <dbReference type="Rhea" id="RHEA:31584"/>
    </physiologicalReaction>
</comment>
<evidence type="ECO:0000256" key="2">
    <source>
        <dbReference type="ARBA" id="ARBA00004123"/>
    </source>
</evidence>
<feature type="transmembrane region" description="Helical" evidence="28">
    <location>
        <begin position="127"/>
        <end position="144"/>
    </location>
</feature>
<dbReference type="InterPro" id="IPR029063">
    <property type="entry name" value="SAM-dependent_MTases_sf"/>
</dbReference>
<keyword evidence="31" id="KW-1185">Reference proteome</keyword>
<comment type="catalytic activity">
    <reaction evidence="25">
        <text>O(6)-methyl-dGTP + H2O = O(6)-methyl-dGMP + diphosphate + H(+)</text>
        <dbReference type="Rhea" id="RHEA:67600"/>
        <dbReference type="ChEBI" id="CHEBI:15377"/>
        <dbReference type="ChEBI" id="CHEBI:15378"/>
        <dbReference type="ChEBI" id="CHEBI:33019"/>
        <dbReference type="ChEBI" id="CHEBI:169974"/>
        <dbReference type="ChEBI" id="CHEBI:169975"/>
    </reaction>
    <physiologicalReaction direction="left-to-right" evidence="25">
        <dbReference type="Rhea" id="RHEA:67601"/>
    </physiologicalReaction>
</comment>
<comment type="function">
    <text evidence="27">Oxidized purine nucleoside triphosphate hydrolase which is a prominent sanitizer of the oxidized nucleotide pool. Catalyzes the hydrolysis of 2-oxo-dATP (2-hydroxy-dATP) into 2-oxo-dAMP. Also has a significant hydrolase activity toward 2-oxo-ATP, 8-oxo-dGTP and 8-oxo-dATP. Through the hydrolysis of oxidized purine nucleoside triphosphates, prevents their incorporation into DNA and the subsequent transversions A:T to C:G and G:C to T:A. Also catalyzes the hydrolysis of methylated purine nucleoside triphosphate preventing their integration into DNA. Through this antimutagenic activity protects cells from oxidative stress.</text>
</comment>
<protein>
    <recommendedName>
        <fullName evidence="18">Oxidized purine nucleoside triphosphate hydrolase</fullName>
        <ecNumber evidence="17">3.6.1.56</ecNumber>
    </recommendedName>
    <alternativeName>
        <fullName evidence="22">2-hydroxy-dATP diphosphatase</fullName>
    </alternativeName>
    <alternativeName>
        <fullName evidence="21">7,8-dihydro-8-oxoguanine triphosphatase</fullName>
    </alternativeName>
    <alternativeName>
        <fullName evidence="20">8-oxo-dGTPase</fullName>
    </alternativeName>
    <alternativeName>
        <fullName evidence="23">Methylated purine nucleoside triphosphate hydrolase</fullName>
    </alternativeName>
    <alternativeName>
        <fullName evidence="19">Nucleoside diphosphate-linked moiety X motif 1</fullName>
    </alternativeName>
</protein>
<comment type="catalytic activity">
    <reaction evidence="16">
        <text>2-oxo-ATP + H2O = 2-oxo-AMP + diphosphate + H(+)</text>
        <dbReference type="Rhea" id="RHEA:67392"/>
        <dbReference type="ChEBI" id="CHEBI:15377"/>
        <dbReference type="ChEBI" id="CHEBI:15378"/>
        <dbReference type="ChEBI" id="CHEBI:33019"/>
        <dbReference type="ChEBI" id="CHEBI:71395"/>
        <dbReference type="ChEBI" id="CHEBI:172878"/>
    </reaction>
    <physiologicalReaction direction="left-to-right" evidence="16">
        <dbReference type="Rhea" id="RHEA:67393"/>
    </physiologicalReaction>
</comment>
<feature type="transmembrane region" description="Helical" evidence="28">
    <location>
        <begin position="269"/>
        <end position="287"/>
    </location>
</feature>
<keyword evidence="30" id="KW-0489">Methyltransferase</keyword>
<evidence type="ECO:0000256" key="12">
    <source>
        <dbReference type="ARBA" id="ARBA00023242"/>
    </source>
</evidence>
<feature type="domain" description="Nudix hydrolase" evidence="29">
    <location>
        <begin position="545"/>
        <end position="670"/>
    </location>
</feature>
<dbReference type="Pfam" id="PF08241">
    <property type="entry name" value="Methyltransf_11"/>
    <property type="match status" value="1"/>
</dbReference>
<evidence type="ECO:0000256" key="27">
    <source>
        <dbReference type="ARBA" id="ARBA00053094"/>
    </source>
</evidence>
<evidence type="ECO:0000256" key="13">
    <source>
        <dbReference type="ARBA" id="ARBA00024448"/>
    </source>
</evidence>
<proteinExistence type="inferred from homology"/>
<evidence type="ECO:0000256" key="9">
    <source>
        <dbReference type="ARBA" id="ARBA00022842"/>
    </source>
</evidence>
<dbReference type="InterPro" id="IPR015797">
    <property type="entry name" value="NUDIX_hydrolase-like_dom_sf"/>
</dbReference>
<evidence type="ECO:0000256" key="8">
    <source>
        <dbReference type="ARBA" id="ARBA00022801"/>
    </source>
</evidence>
<dbReference type="SUPFAM" id="SSF53335">
    <property type="entry name" value="S-adenosyl-L-methionine-dependent methyltransferases"/>
    <property type="match status" value="1"/>
</dbReference>
<evidence type="ECO:0000256" key="11">
    <source>
        <dbReference type="ARBA" id="ARBA00023136"/>
    </source>
</evidence>
<dbReference type="Gene3D" id="3.40.50.150">
    <property type="entry name" value="Vaccinia Virus protein VP39"/>
    <property type="match status" value="1"/>
</dbReference>
<feature type="transmembrane region" description="Helical" evidence="28">
    <location>
        <begin position="299"/>
        <end position="320"/>
    </location>
</feature>
<dbReference type="PRINTS" id="PR01403">
    <property type="entry name" value="8OXTPHPHTASE"/>
</dbReference>
<keyword evidence="30" id="KW-0808">Transferase</keyword>
<evidence type="ECO:0000256" key="7">
    <source>
        <dbReference type="ARBA" id="ARBA00022723"/>
    </source>
</evidence>
<dbReference type="InterPro" id="IPR020084">
    <property type="entry name" value="NUDIX_hydrolase_CS"/>
</dbReference>
<accession>A0ABQ0KVS3</accession>
<keyword evidence="12" id="KW-0539">Nucleus</keyword>
<evidence type="ECO:0000313" key="31">
    <source>
        <dbReference type="Proteomes" id="UP000815677"/>
    </source>
</evidence>
<dbReference type="CDD" id="cd13965">
    <property type="entry name" value="PT_UbiA_3"/>
    <property type="match status" value="1"/>
</dbReference>
<dbReference type="Pfam" id="PF01040">
    <property type="entry name" value="UbiA"/>
    <property type="match status" value="1"/>
</dbReference>
<comment type="similarity">
    <text evidence="4">Belongs to the Nudix hydrolase family.</text>
</comment>
<evidence type="ECO:0000256" key="16">
    <source>
        <dbReference type="ARBA" id="ARBA00024596"/>
    </source>
</evidence>
<evidence type="ECO:0000256" key="6">
    <source>
        <dbReference type="ARBA" id="ARBA00022692"/>
    </source>
</evidence>
<gene>
    <name evidence="30" type="ORF">MCHLO_00478</name>
</gene>
<dbReference type="Pfam" id="PF00293">
    <property type="entry name" value="NUDIX"/>
    <property type="match status" value="1"/>
</dbReference>
<evidence type="ECO:0000256" key="17">
    <source>
        <dbReference type="ARBA" id="ARBA00026103"/>
    </source>
</evidence>
<dbReference type="InterPro" id="IPR003563">
    <property type="entry name" value="8ODP"/>
</dbReference>
<dbReference type="CDD" id="cd02440">
    <property type="entry name" value="AdoMet_MTases"/>
    <property type="match status" value="1"/>
</dbReference>
<reference evidence="30" key="1">
    <citation type="submission" date="2014-09" db="EMBL/GenBank/DDBJ databases">
        <title>Genome sequence of the luminous mushroom Mycena chlorophos for searching fungal bioluminescence genes.</title>
        <authorList>
            <person name="Tanaka Y."/>
            <person name="Kasuga D."/>
            <person name="Oba Y."/>
            <person name="Hase S."/>
            <person name="Sato K."/>
            <person name="Oba Y."/>
            <person name="Sakakibara Y."/>
        </authorList>
    </citation>
    <scope>NUCLEOTIDE SEQUENCE</scope>
</reference>
<dbReference type="SUPFAM" id="SSF55811">
    <property type="entry name" value="Nudix"/>
    <property type="match status" value="1"/>
</dbReference>
<evidence type="ECO:0000256" key="1">
    <source>
        <dbReference type="ARBA" id="ARBA00001946"/>
    </source>
</evidence>
<evidence type="ECO:0000256" key="26">
    <source>
        <dbReference type="ARBA" id="ARBA00049032"/>
    </source>
</evidence>
<evidence type="ECO:0000256" key="24">
    <source>
        <dbReference type="ARBA" id="ARBA00048002"/>
    </source>
</evidence>
<comment type="subunit">
    <text evidence="5">Monomer.</text>
</comment>
<dbReference type="PANTHER" id="PTHR43758:SF2">
    <property type="entry name" value="OXIDIZED PURINE NUCLEOSIDE TRIPHOSPHATE HYDROLASE"/>
    <property type="match status" value="1"/>
</dbReference>
<evidence type="ECO:0000256" key="3">
    <source>
        <dbReference type="ARBA" id="ARBA00004141"/>
    </source>
</evidence>
<dbReference type="EC" id="3.6.1.56" evidence="17"/>
<evidence type="ECO:0000256" key="18">
    <source>
        <dbReference type="ARBA" id="ARBA00026218"/>
    </source>
</evidence>
<keyword evidence="9" id="KW-0460">Magnesium</keyword>
<feature type="transmembrane region" description="Helical" evidence="28">
    <location>
        <begin position="202"/>
        <end position="220"/>
    </location>
</feature>
<dbReference type="InterPro" id="IPR000086">
    <property type="entry name" value="NUDIX_hydrolase_dom"/>
</dbReference>
<keyword evidence="11 28" id="KW-0472">Membrane</keyword>
<keyword evidence="7" id="KW-0479">Metal-binding</keyword>
<dbReference type="InterPro" id="IPR044878">
    <property type="entry name" value="UbiA_sf"/>
</dbReference>
<evidence type="ECO:0000256" key="28">
    <source>
        <dbReference type="SAM" id="Phobius"/>
    </source>
</evidence>
<evidence type="ECO:0000256" key="23">
    <source>
        <dbReference type="ARBA" id="ARBA00032071"/>
    </source>
</evidence>
<comment type="catalytic activity">
    <reaction evidence="26">
        <text>N(6)-methyl-dATP + H2O = N(6)-methyl-dAMP + diphosphate + H(+)</text>
        <dbReference type="Rhea" id="RHEA:67604"/>
        <dbReference type="ChEBI" id="CHEBI:15377"/>
        <dbReference type="ChEBI" id="CHEBI:15378"/>
        <dbReference type="ChEBI" id="CHEBI:33019"/>
        <dbReference type="ChEBI" id="CHEBI:169976"/>
        <dbReference type="ChEBI" id="CHEBI:172872"/>
    </reaction>
    <physiologicalReaction direction="left-to-right" evidence="26">
        <dbReference type="Rhea" id="RHEA:67605"/>
    </physiologicalReaction>
</comment>
<evidence type="ECO:0000256" key="10">
    <source>
        <dbReference type="ARBA" id="ARBA00022989"/>
    </source>
</evidence>
<keyword evidence="8" id="KW-0378">Hydrolase</keyword>
<name>A0ABQ0KVS3_MYCCL</name>
<dbReference type="PANTHER" id="PTHR43758">
    <property type="entry name" value="7,8-DIHYDRO-8-OXOGUANINE TRIPHOSPHATASE"/>
    <property type="match status" value="1"/>
</dbReference>
<dbReference type="Gene3D" id="1.10.357.140">
    <property type="entry name" value="UbiA prenyltransferase"/>
    <property type="match status" value="1"/>
</dbReference>
<evidence type="ECO:0000256" key="22">
    <source>
        <dbReference type="ARBA" id="ARBA00031927"/>
    </source>
</evidence>
<comment type="subcellular location">
    <subcellularLocation>
        <location evidence="3">Membrane</location>
        <topology evidence="3">Multi-pass membrane protein</topology>
    </subcellularLocation>
    <subcellularLocation>
        <location evidence="2">Nucleus</location>
    </subcellularLocation>
</comment>
<comment type="catalytic activity">
    <reaction evidence="15">
        <text>8-oxo-dGTP + H2O = 8-oxo-dGMP + diphosphate + H(+)</text>
        <dbReference type="Rhea" id="RHEA:31575"/>
        <dbReference type="ChEBI" id="CHEBI:15377"/>
        <dbReference type="ChEBI" id="CHEBI:15378"/>
        <dbReference type="ChEBI" id="CHEBI:33019"/>
        <dbReference type="ChEBI" id="CHEBI:63224"/>
        <dbReference type="ChEBI" id="CHEBI:77896"/>
    </reaction>
    <physiologicalReaction direction="left-to-right" evidence="15">
        <dbReference type="Rhea" id="RHEA:31576"/>
    </physiologicalReaction>
</comment>
<evidence type="ECO:0000259" key="29">
    <source>
        <dbReference type="PROSITE" id="PS51462"/>
    </source>
</evidence>
<comment type="catalytic activity">
    <reaction evidence="24">
        <text>N(6)-methyl-ATP + H2O = N(6)-methyl-AMP + diphosphate + H(+)</text>
        <dbReference type="Rhea" id="RHEA:67608"/>
        <dbReference type="ChEBI" id="CHEBI:15377"/>
        <dbReference type="ChEBI" id="CHEBI:15378"/>
        <dbReference type="ChEBI" id="CHEBI:33019"/>
        <dbReference type="ChEBI" id="CHEBI:144842"/>
        <dbReference type="ChEBI" id="CHEBI:172873"/>
    </reaction>
    <physiologicalReaction direction="left-to-right" evidence="24">
        <dbReference type="Rhea" id="RHEA:67609"/>
    </physiologicalReaction>
</comment>
<evidence type="ECO:0000256" key="19">
    <source>
        <dbReference type="ARBA" id="ARBA00029673"/>
    </source>
</evidence>
<dbReference type="InterPro" id="IPR013216">
    <property type="entry name" value="Methyltransf_11"/>
</dbReference>
<dbReference type="Gene3D" id="3.90.79.10">
    <property type="entry name" value="Nucleoside Triphosphate Pyrophosphohydrolase"/>
    <property type="match status" value="1"/>
</dbReference>
<evidence type="ECO:0000256" key="15">
    <source>
        <dbReference type="ARBA" id="ARBA00024486"/>
    </source>
</evidence>
<comment type="catalytic activity">
    <reaction evidence="13">
        <text>8-oxo-dATP + H2O = 8-oxo-dAMP + diphosphate + H(+)</text>
        <dbReference type="Rhea" id="RHEA:65396"/>
        <dbReference type="ChEBI" id="CHEBI:15377"/>
        <dbReference type="ChEBI" id="CHEBI:15378"/>
        <dbReference type="ChEBI" id="CHEBI:33019"/>
        <dbReference type="ChEBI" id="CHEBI:71361"/>
        <dbReference type="ChEBI" id="CHEBI:172871"/>
    </reaction>
    <physiologicalReaction direction="left-to-right" evidence="13">
        <dbReference type="Rhea" id="RHEA:65397"/>
    </physiologicalReaction>
</comment>
<evidence type="ECO:0000256" key="25">
    <source>
        <dbReference type="ARBA" id="ARBA00048894"/>
    </source>
</evidence>
<dbReference type="InterPro" id="IPR000537">
    <property type="entry name" value="UbiA_prenyltransferase"/>
</dbReference>
<evidence type="ECO:0000256" key="14">
    <source>
        <dbReference type="ARBA" id="ARBA00024459"/>
    </source>
</evidence>
<feature type="transmembrane region" description="Helical" evidence="28">
    <location>
        <begin position="241"/>
        <end position="263"/>
    </location>
</feature>
<evidence type="ECO:0000256" key="20">
    <source>
        <dbReference type="ARBA" id="ARBA00030634"/>
    </source>
</evidence>
<dbReference type="CDD" id="cd03427">
    <property type="entry name" value="NUDIX_MTH1_Nudt1"/>
    <property type="match status" value="1"/>
</dbReference>
<dbReference type="PROSITE" id="PS00893">
    <property type="entry name" value="NUDIX_BOX"/>
    <property type="match status" value="1"/>
</dbReference>
<evidence type="ECO:0000256" key="21">
    <source>
        <dbReference type="ARBA" id="ARBA00030682"/>
    </source>
</evidence>
<evidence type="ECO:0000256" key="4">
    <source>
        <dbReference type="ARBA" id="ARBA00005582"/>
    </source>
</evidence>
<dbReference type="GO" id="GO:0032259">
    <property type="term" value="P:methylation"/>
    <property type="evidence" value="ECO:0007669"/>
    <property type="project" value="UniProtKB-KW"/>
</dbReference>
<keyword evidence="10 28" id="KW-1133">Transmembrane helix</keyword>
<evidence type="ECO:0000256" key="5">
    <source>
        <dbReference type="ARBA" id="ARBA00011245"/>
    </source>
</evidence>
<dbReference type="PROSITE" id="PS51462">
    <property type="entry name" value="NUDIX"/>
    <property type="match status" value="1"/>
</dbReference>
<evidence type="ECO:0000313" key="30">
    <source>
        <dbReference type="EMBL" id="GAT42777.1"/>
    </source>
</evidence>